<dbReference type="GO" id="GO:0016020">
    <property type="term" value="C:membrane"/>
    <property type="evidence" value="ECO:0007669"/>
    <property type="project" value="UniProtKB-SubCell"/>
</dbReference>
<keyword evidence="7 8" id="KW-0472">Membrane</keyword>
<keyword evidence="12" id="KW-1185">Reference proteome</keyword>
<dbReference type="PROSITE" id="PS50920">
    <property type="entry name" value="SOLCAR"/>
    <property type="match status" value="3"/>
</dbReference>
<keyword evidence="3 9" id="KW-0813">Transport</keyword>
<dbReference type="SUPFAM" id="SSF103506">
    <property type="entry name" value="Mitochondrial carrier"/>
    <property type="match status" value="1"/>
</dbReference>
<dbReference type="GO" id="GO:0055085">
    <property type="term" value="P:transmembrane transport"/>
    <property type="evidence" value="ECO:0007669"/>
    <property type="project" value="InterPro"/>
</dbReference>
<feature type="repeat" description="Solcar" evidence="8">
    <location>
        <begin position="190"/>
        <end position="293"/>
    </location>
</feature>
<dbReference type="Gene3D" id="1.50.40.10">
    <property type="entry name" value="Mitochondrial carrier domain"/>
    <property type="match status" value="1"/>
</dbReference>
<feature type="repeat" description="Solcar" evidence="8">
    <location>
        <begin position="100"/>
        <end position="186"/>
    </location>
</feature>
<dbReference type="InterPro" id="IPR023395">
    <property type="entry name" value="MCP_dom_sf"/>
</dbReference>
<comment type="caution">
    <text evidence="11">The sequence shown here is derived from an EMBL/GenBank/DDBJ whole genome shotgun (WGS) entry which is preliminary data.</text>
</comment>
<keyword evidence="5" id="KW-0677">Repeat</keyword>
<dbReference type="InterPro" id="IPR018108">
    <property type="entry name" value="MCP_transmembrane"/>
</dbReference>
<evidence type="ECO:0008006" key="13">
    <source>
        <dbReference type="Google" id="ProtNLM"/>
    </source>
</evidence>
<evidence type="ECO:0000313" key="11">
    <source>
        <dbReference type="EMBL" id="OMJ81505.1"/>
    </source>
</evidence>
<keyword evidence="4 8" id="KW-0812">Transmembrane</keyword>
<dbReference type="EMBL" id="MPUH01000378">
    <property type="protein sequence ID" value="OMJ81505.1"/>
    <property type="molecule type" value="Genomic_DNA"/>
</dbReference>
<proteinExistence type="inferred from homology"/>
<evidence type="ECO:0000256" key="10">
    <source>
        <dbReference type="SAM" id="Phobius"/>
    </source>
</evidence>
<feature type="transmembrane region" description="Helical" evidence="10">
    <location>
        <begin position="6"/>
        <end position="25"/>
    </location>
</feature>
<evidence type="ECO:0000256" key="5">
    <source>
        <dbReference type="ARBA" id="ARBA00022737"/>
    </source>
</evidence>
<evidence type="ECO:0000256" key="4">
    <source>
        <dbReference type="ARBA" id="ARBA00022692"/>
    </source>
</evidence>
<evidence type="ECO:0000256" key="3">
    <source>
        <dbReference type="ARBA" id="ARBA00022448"/>
    </source>
</evidence>
<feature type="transmembrane region" description="Helical" evidence="10">
    <location>
        <begin position="159"/>
        <end position="180"/>
    </location>
</feature>
<comment type="subcellular location">
    <subcellularLocation>
        <location evidence="1">Membrane</location>
        <topology evidence="1">Multi-pass membrane protein</topology>
    </subcellularLocation>
</comment>
<dbReference type="OrthoDB" id="425243at2759"/>
<dbReference type="AlphaFoldDB" id="A0A1R2BY03"/>
<dbReference type="PANTHER" id="PTHR45683">
    <property type="entry name" value="MITOCHONDRIAL NICOTINAMIDE ADENINE DINUCLEOTIDE TRANSPORTER 1-RELATED-RELATED"/>
    <property type="match status" value="1"/>
</dbReference>
<evidence type="ECO:0000313" key="12">
    <source>
        <dbReference type="Proteomes" id="UP000187209"/>
    </source>
</evidence>
<feature type="repeat" description="Solcar" evidence="8">
    <location>
        <begin position="3"/>
        <end position="92"/>
    </location>
</feature>
<dbReference type="Pfam" id="PF00153">
    <property type="entry name" value="Mito_carr"/>
    <property type="match status" value="3"/>
</dbReference>
<accession>A0A1R2BY03</accession>
<feature type="transmembrane region" description="Helical" evidence="10">
    <location>
        <begin position="65"/>
        <end position="86"/>
    </location>
</feature>
<comment type="similarity">
    <text evidence="2 9">Belongs to the mitochondrial carrier (TC 2.A.29) family.</text>
</comment>
<evidence type="ECO:0000256" key="7">
    <source>
        <dbReference type="ARBA" id="ARBA00023136"/>
    </source>
</evidence>
<keyword evidence="6 10" id="KW-1133">Transmembrane helix</keyword>
<name>A0A1R2BY03_9CILI</name>
<dbReference type="GO" id="GO:0006862">
    <property type="term" value="P:nucleotide transport"/>
    <property type="evidence" value="ECO:0007669"/>
    <property type="project" value="InterPro"/>
</dbReference>
<evidence type="ECO:0000256" key="9">
    <source>
        <dbReference type="RuleBase" id="RU000488"/>
    </source>
</evidence>
<evidence type="ECO:0000256" key="2">
    <source>
        <dbReference type="ARBA" id="ARBA00006375"/>
    </source>
</evidence>
<protein>
    <recommendedName>
        <fullName evidence="13">Mitochondrial carrier protein</fullName>
    </recommendedName>
</protein>
<sequence>MEKSSIVSALAGFSGSLSYLILYPLEFVKINIIVGDGHSKNFVPYYKTSREAFTSIYKTRGILQFYKGCHVSLFSSVAWSIYFYIYDLAKHRYSNIQSTYPNTYKILVASEAAILSRIMTSPLWTIKTRLILQQNSKYWYGDTIETISKIWKLDGLRGYFAGLVPGLFLCSNGILNLYFYELQKEMFINPSSSMIGLFGMNSKLLSSLITYPIQLIMVKLQQEQYSCTILQRSTHIEKNIQREKFFTGSWNCIKKTWVMEGYKGFYRGLTLQLMRTIPGNGLFFILYENTLKLFQ</sequence>
<evidence type="ECO:0000256" key="6">
    <source>
        <dbReference type="ARBA" id="ARBA00022989"/>
    </source>
</evidence>
<dbReference type="Proteomes" id="UP000187209">
    <property type="component" value="Unassembled WGS sequence"/>
</dbReference>
<organism evidence="11 12">
    <name type="scientific">Stentor coeruleus</name>
    <dbReference type="NCBI Taxonomy" id="5963"/>
    <lineage>
        <taxon>Eukaryota</taxon>
        <taxon>Sar</taxon>
        <taxon>Alveolata</taxon>
        <taxon>Ciliophora</taxon>
        <taxon>Postciliodesmatophora</taxon>
        <taxon>Heterotrichea</taxon>
        <taxon>Heterotrichida</taxon>
        <taxon>Stentoridae</taxon>
        <taxon>Stentor</taxon>
    </lineage>
</organism>
<evidence type="ECO:0000256" key="8">
    <source>
        <dbReference type="PROSITE-ProRule" id="PRU00282"/>
    </source>
</evidence>
<evidence type="ECO:0000256" key="1">
    <source>
        <dbReference type="ARBA" id="ARBA00004141"/>
    </source>
</evidence>
<reference evidence="11 12" key="1">
    <citation type="submission" date="2016-11" db="EMBL/GenBank/DDBJ databases">
        <title>The macronuclear genome of Stentor coeruleus: a giant cell with tiny introns.</title>
        <authorList>
            <person name="Slabodnick M."/>
            <person name="Ruby J.G."/>
            <person name="Reiff S.B."/>
            <person name="Swart E.C."/>
            <person name="Gosai S."/>
            <person name="Prabakaran S."/>
            <person name="Witkowska E."/>
            <person name="Larue G.E."/>
            <person name="Fisher S."/>
            <person name="Freeman R.M."/>
            <person name="Gunawardena J."/>
            <person name="Chu W."/>
            <person name="Stover N.A."/>
            <person name="Gregory B.D."/>
            <person name="Nowacki M."/>
            <person name="Derisi J."/>
            <person name="Roy S.W."/>
            <person name="Marshall W.F."/>
            <person name="Sood P."/>
        </authorList>
    </citation>
    <scope>NUCLEOTIDE SEQUENCE [LARGE SCALE GENOMIC DNA]</scope>
    <source>
        <strain evidence="11">WM001</strain>
    </source>
</reference>
<gene>
    <name evidence="11" type="ORF">SteCoe_18024</name>
</gene>
<dbReference type="InterPro" id="IPR044712">
    <property type="entry name" value="SLC25A32-like"/>
</dbReference>